<dbReference type="EMBL" id="JAGGLR010000031">
    <property type="protein sequence ID" value="MBP2067550.1"/>
    <property type="molecule type" value="Genomic_DNA"/>
</dbReference>
<gene>
    <name evidence="3" type="ORF">J2Z30_008616</name>
</gene>
<feature type="region of interest" description="Disordered" evidence="2">
    <location>
        <begin position="73"/>
        <end position="139"/>
    </location>
</feature>
<feature type="coiled-coil region" evidence="1">
    <location>
        <begin position="32"/>
        <end position="66"/>
    </location>
</feature>
<organism evidence="3 4">
    <name type="scientific">Streptomyces iranensis</name>
    <dbReference type="NCBI Taxonomy" id="576784"/>
    <lineage>
        <taxon>Bacteria</taxon>
        <taxon>Bacillati</taxon>
        <taxon>Actinomycetota</taxon>
        <taxon>Actinomycetes</taxon>
        <taxon>Kitasatosporales</taxon>
        <taxon>Streptomycetaceae</taxon>
        <taxon>Streptomyces</taxon>
        <taxon>Streptomyces violaceusniger group</taxon>
    </lineage>
</organism>
<name>A0ABS4N6A7_9ACTN</name>
<dbReference type="Gene3D" id="1.10.10.10">
    <property type="entry name" value="Winged helix-like DNA-binding domain superfamily/Winged helix DNA-binding domain"/>
    <property type="match status" value="1"/>
</dbReference>
<proteinExistence type="predicted"/>
<feature type="compositionally biased region" description="Polar residues" evidence="2">
    <location>
        <begin position="199"/>
        <end position="209"/>
    </location>
</feature>
<protein>
    <recommendedName>
        <fullName evidence="5">Regulatory protein</fullName>
    </recommendedName>
</protein>
<evidence type="ECO:0008006" key="5">
    <source>
        <dbReference type="Google" id="ProtNLM"/>
    </source>
</evidence>
<reference evidence="3 4" key="1">
    <citation type="submission" date="2021-03" db="EMBL/GenBank/DDBJ databases">
        <title>Genomic Encyclopedia of Type Strains, Phase IV (KMG-IV): sequencing the most valuable type-strain genomes for metagenomic binning, comparative biology and taxonomic classification.</title>
        <authorList>
            <person name="Goeker M."/>
        </authorList>
    </citation>
    <scope>NUCLEOTIDE SEQUENCE [LARGE SCALE GENOMIC DNA]</scope>
    <source>
        <strain evidence="3 4">DSM 41954</strain>
    </source>
</reference>
<comment type="caution">
    <text evidence="3">The sequence shown here is derived from an EMBL/GenBank/DDBJ whole genome shotgun (WGS) entry which is preliminary data.</text>
</comment>
<evidence type="ECO:0000256" key="1">
    <source>
        <dbReference type="SAM" id="Coils"/>
    </source>
</evidence>
<sequence>MKTTQTRELVVDTSASNTTLKSQYAAQITADLERNSAEHERVSSEITALQQQLSALENNRALLLSMRQTLGDEATGNVPENTDVSSLENGSSAARKTASLPAARKPKKNTSTTTGKRKRAESASNRPKHARKAGAPTLRDLIRDDLAQHGEPRSAIEVTAALTQAISDREIKATVVRSTLESLVAKGEAHRTKQKRSVFYSTAAPNTAAGTAEPSEATPS</sequence>
<evidence type="ECO:0000256" key="2">
    <source>
        <dbReference type="SAM" id="MobiDB-lite"/>
    </source>
</evidence>
<feature type="region of interest" description="Disordered" evidence="2">
    <location>
        <begin position="187"/>
        <end position="220"/>
    </location>
</feature>
<dbReference type="Proteomes" id="UP000756710">
    <property type="component" value="Unassembled WGS sequence"/>
</dbReference>
<accession>A0ABS4N6A7</accession>
<dbReference type="InterPro" id="IPR036388">
    <property type="entry name" value="WH-like_DNA-bd_sf"/>
</dbReference>
<evidence type="ECO:0000313" key="4">
    <source>
        <dbReference type="Proteomes" id="UP000756710"/>
    </source>
</evidence>
<keyword evidence="1" id="KW-0175">Coiled coil</keyword>
<keyword evidence="4" id="KW-1185">Reference proteome</keyword>
<feature type="compositionally biased region" description="Polar residues" evidence="2">
    <location>
        <begin position="78"/>
        <end position="94"/>
    </location>
</feature>
<evidence type="ECO:0000313" key="3">
    <source>
        <dbReference type="EMBL" id="MBP2067550.1"/>
    </source>
</evidence>